<dbReference type="SUPFAM" id="SSF159871">
    <property type="entry name" value="YdgH-like"/>
    <property type="match status" value="1"/>
</dbReference>
<evidence type="ECO:0000259" key="3">
    <source>
        <dbReference type="Pfam" id="PF07338"/>
    </source>
</evidence>
<dbReference type="Gene3D" id="3.30.1660.10">
    <property type="entry name" value="Flavin-binding protein dodecin"/>
    <property type="match status" value="1"/>
</dbReference>
<dbReference type="InterPro" id="IPR051096">
    <property type="entry name" value="BhsA/McbA_stress_biofilm_assoc"/>
</dbReference>
<dbReference type="AlphaFoldDB" id="A0A2V2BF62"/>
<name>A0A2V2BF62_9GAMM</name>
<evidence type="ECO:0000313" key="4">
    <source>
        <dbReference type="EMBL" id="PWK96309.1"/>
    </source>
</evidence>
<dbReference type="PANTHER" id="PTHR34156">
    <property type="entry name" value="OUTER MEMBRANE PROTEIN-RELATED-RELATED"/>
    <property type="match status" value="1"/>
</dbReference>
<dbReference type="InterPro" id="IPR010854">
    <property type="entry name" value="YdgH/BhsA/McbA-like_dom"/>
</dbReference>
<protein>
    <submittedName>
        <fullName evidence="4">Uncharacterized protein DUF1471</fullName>
    </submittedName>
</protein>
<dbReference type="InterPro" id="IPR036275">
    <property type="entry name" value="YdgH-like_sf"/>
</dbReference>
<proteinExistence type="predicted"/>
<dbReference type="InterPro" id="IPR025543">
    <property type="entry name" value="Dodecin-like"/>
</dbReference>
<keyword evidence="1 2" id="KW-0732">Signal</keyword>
<feature type="chain" id="PRO_5016174345" evidence="2">
    <location>
        <begin position="24"/>
        <end position="91"/>
    </location>
</feature>
<feature type="signal peptide" evidence="2">
    <location>
        <begin position="1"/>
        <end position="23"/>
    </location>
</feature>
<dbReference type="Pfam" id="PF07338">
    <property type="entry name" value="YdgH_BhsA-like"/>
    <property type="match status" value="1"/>
</dbReference>
<comment type="caution">
    <text evidence="4">The sequence shown here is derived from an EMBL/GenBank/DDBJ whole genome shotgun (WGS) entry which is preliminary data.</text>
</comment>
<gene>
    <name evidence="4" type="ORF">C7431_106234</name>
</gene>
<dbReference type="Proteomes" id="UP000245981">
    <property type="component" value="Unassembled WGS sequence"/>
</dbReference>
<dbReference type="STRING" id="574096.HA38_09895"/>
<dbReference type="RefSeq" id="WP_109717573.1">
    <property type="nucleotide sequence ID" value="NZ_CP193908.1"/>
</dbReference>
<evidence type="ECO:0000313" key="5">
    <source>
        <dbReference type="Proteomes" id="UP000245981"/>
    </source>
</evidence>
<dbReference type="OrthoDB" id="6540461at2"/>
<reference evidence="4 5" key="1">
    <citation type="submission" date="2018-05" db="EMBL/GenBank/DDBJ databases">
        <title>Genomic Encyclopedia of Type Strains, Phase IV (KMG-V): Genome sequencing to study the core and pangenomes of soil and plant-associated prokaryotes.</title>
        <authorList>
            <person name="Whitman W."/>
        </authorList>
    </citation>
    <scope>NUCLEOTIDE SEQUENCE [LARGE SCALE GENOMIC DNA]</scope>
    <source>
        <strain evidence="4 5">PNA 200-10</strain>
    </source>
</reference>
<feature type="domain" description="YdgH/BhsA/McbA-like" evidence="3">
    <location>
        <begin position="35"/>
        <end position="91"/>
    </location>
</feature>
<accession>A0A2V2BF62</accession>
<dbReference type="EMBL" id="QGHF01000006">
    <property type="protein sequence ID" value="PWK96309.1"/>
    <property type="molecule type" value="Genomic_DNA"/>
</dbReference>
<evidence type="ECO:0000256" key="1">
    <source>
        <dbReference type="ARBA" id="ARBA00022729"/>
    </source>
</evidence>
<organism evidence="4 5">
    <name type="scientific">Pantoea allii</name>
    <dbReference type="NCBI Taxonomy" id="574096"/>
    <lineage>
        <taxon>Bacteria</taxon>
        <taxon>Pseudomonadati</taxon>
        <taxon>Pseudomonadota</taxon>
        <taxon>Gammaproteobacteria</taxon>
        <taxon>Enterobacterales</taxon>
        <taxon>Erwiniaceae</taxon>
        <taxon>Pantoea</taxon>
    </lineage>
</organism>
<evidence type="ECO:0000256" key="2">
    <source>
        <dbReference type="SAM" id="SignalP"/>
    </source>
</evidence>
<sequence length="91" mass="9594">MKHLPAYLTAAALLATASFPTFAATAVDQREAQNLQKIGSVSVSSVNGSLDDVTRQLSQQAKAEGASHFRVIGVDTPGDSSLWTGTAEIYR</sequence>